<gene>
    <name evidence="2" type="ORF">GGQ98_000059</name>
</gene>
<comment type="caution">
    <text evidence="2">The sequence shown here is derived from an EMBL/GenBank/DDBJ whole genome shotgun (WGS) entry which is preliminary data.</text>
</comment>
<evidence type="ECO:0000256" key="1">
    <source>
        <dbReference type="SAM" id="SignalP"/>
    </source>
</evidence>
<proteinExistence type="predicted"/>
<sequence length="487" mass="53372">MKSLGIAAAAVLLSAMPAAAGPWLEAGDRQVRSDVELLKAAGLIRGPVNAWPLPWAQVAEGLERAEGQALPPHLGAAVRRLNILSARDGQKSRYEIRARATNRPSVVRDFGDTAREDGDVTVRAEHELGGLYVSYGVGWREGQQGRDFHFEPATLALPVGNWALYGGYVDTWWGPGHDSALLFSTNARPIPRVGIKRLVPEPIDFPVLRWFGPWRLDIFAGIATETRLDYNNPAIAGMRLSFEPVPGLEIGLNRGLQLCGSNRPCGLRTIFDAVIGIGDADNTGTLDEPGNQIAGFDISYTRMIGNVAVQGYTEWEAEDEDNLLIEQFSRLAGFTLSGPLGDNGASWTLLGEWSDTLAVKLGGGRTYPGSMYHNFIYFDGFTYRDRALGHSLDGDSELWTAGLSVTDEKNRRFYGTYRRVDINKTNNLRNNNLSLTRETYNAFEVGTELPTAFGDISLEARYDTDAPGTPGTSDAKTAIEIGWRTRF</sequence>
<evidence type="ECO:0000313" key="2">
    <source>
        <dbReference type="EMBL" id="MBB4630458.1"/>
    </source>
</evidence>
<evidence type="ECO:0000313" key="3">
    <source>
        <dbReference type="Proteomes" id="UP000566324"/>
    </source>
</evidence>
<keyword evidence="1" id="KW-0732">Signal</keyword>
<evidence type="ECO:0008006" key="4">
    <source>
        <dbReference type="Google" id="ProtNLM"/>
    </source>
</evidence>
<feature type="signal peptide" evidence="1">
    <location>
        <begin position="1"/>
        <end position="20"/>
    </location>
</feature>
<keyword evidence="3" id="KW-1185">Reference proteome</keyword>
<dbReference type="Gene3D" id="2.40.160.130">
    <property type="entry name" value="Capsule assembly protein Wzi"/>
    <property type="match status" value="1"/>
</dbReference>
<dbReference type="InterPro" id="IPR026950">
    <property type="entry name" value="Caps_assemb_Wzi"/>
</dbReference>
<name>A0A7W7F7A9_9SPHN</name>
<dbReference type="RefSeq" id="WP_184063371.1">
    <property type="nucleotide sequence ID" value="NZ_JACHNZ010000001.1"/>
</dbReference>
<accession>A0A7W7F7A9</accession>
<organism evidence="2 3">
    <name type="scientific">Sphingosinicella soli</name>
    <dbReference type="NCBI Taxonomy" id="333708"/>
    <lineage>
        <taxon>Bacteria</taxon>
        <taxon>Pseudomonadati</taxon>
        <taxon>Pseudomonadota</taxon>
        <taxon>Alphaproteobacteria</taxon>
        <taxon>Sphingomonadales</taxon>
        <taxon>Sphingosinicellaceae</taxon>
        <taxon>Sphingosinicella</taxon>
    </lineage>
</organism>
<feature type="chain" id="PRO_5030762097" description="Capsule assembly Wzi family protein" evidence="1">
    <location>
        <begin position="21"/>
        <end position="487"/>
    </location>
</feature>
<dbReference type="Proteomes" id="UP000566324">
    <property type="component" value="Unassembled WGS sequence"/>
</dbReference>
<dbReference type="EMBL" id="JACHNZ010000001">
    <property type="protein sequence ID" value="MBB4630458.1"/>
    <property type="molecule type" value="Genomic_DNA"/>
</dbReference>
<dbReference type="Pfam" id="PF14052">
    <property type="entry name" value="Caps_assemb_Wzi"/>
    <property type="match status" value="1"/>
</dbReference>
<reference evidence="2 3" key="1">
    <citation type="submission" date="2020-08" db="EMBL/GenBank/DDBJ databases">
        <title>Genomic Encyclopedia of Type Strains, Phase IV (KMG-IV): sequencing the most valuable type-strain genomes for metagenomic binning, comparative biology and taxonomic classification.</title>
        <authorList>
            <person name="Goeker M."/>
        </authorList>
    </citation>
    <scope>NUCLEOTIDE SEQUENCE [LARGE SCALE GENOMIC DNA]</scope>
    <source>
        <strain evidence="2 3">DSM 17328</strain>
    </source>
</reference>
<protein>
    <recommendedName>
        <fullName evidence="4">Capsule assembly Wzi family protein</fullName>
    </recommendedName>
</protein>
<dbReference type="AlphaFoldDB" id="A0A7W7F7A9"/>
<dbReference type="InterPro" id="IPR038636">
    <property type="entry name" value="Wzi_sf"/>
</dbReference>